<dbReference type="InterPro" id="IPR032820">
    <property type="entry name" value="ATPase_put"/>
</dbReference>
<dbReference type="Proteomes" id="UP000614410">
    <property type="component" value="Unassembled WGS sequence"/>
</dbReference>
<protein>
    <submittedName>
        <fullName evidence="2">AtpZ/AtpI family protein</fullName>
    </submittedName>
</protein>
<evidence type="ECO:0000313" key="2">
    <source>
        <dbReference type="EMBL" id="MBJ7610400.1"/>
    </source>
</evidence>
<keyword evidence="1" id="KW-0472">Membrane</keyword>
<gene>
    <name evidence="2" type="ORF">JF887_13355</name>
</gene>
<feature type="transmembrane region" description="Helical" evidence="1">
    <location>
        <begin position="50"/>
        <end position="69"/>
    </location>
</feature>
<name>A0A934NGS2_9BACT</name>
<organism evidence="2 3">
    <name type="scientific">Candidatus Amunia macphersoniae</name>
    <dbReference type="NCBI Taxonomy" id="3127014"/>
    <lineage>
        <taxon>Bacteria</taxon>
        <taxon>Bacillati</taxon>
        <taxon>Candidatus Dormiibacterota</taxon>
        <taxon>Candidatus Dormibacteria</taxon>
        <taxon>Candidatus Aeolococcales</taxon>
        <taxon>Candidatus Aeolococcaceae</taxon>
        <taxon>Candidatus Amunia</taxon>
    </lineage>
</organism>
<evidence type="ECO:0000256" key="1">
    <source>
        <dbReference type="SAM" id="Phobius"/>
    </source>
</evidence>
<sequence>MGSRGDGQNEAVRALALVTGIGVYFGVAVAVGVGLGLLFRHLLGDNPLPLFLGILVGVGAGASGVYRMVMRVYR</sequence>
<feature type="transmembrane region" description="Helical" evidence="1">
    <location>
        <begin position="12"/>
        <end position="38"/>
    </location>
</feature>
<keyword evidence="1" id="KW-0812">Transmembrane</keyword>
<keyword evidence="1" id="KW-1133">Transmembrane helix</keyword>
<comment type="caution">
    <text evidence="2">The sequence shown here is derived from an EMBL/GenBank/DDBJ whole genome shotgun (WGS) entry which is preliminary data.</text>
</comment>
<dbReference type="Pfam" id="PF09527">
    <property type="entry name" value="ATPase_gene1"/>
    <property type="match status" value="1"/>
</dbReference>
<proteinExistence type="predicted"/>
<dbReference type="AlphaFoldDB" id="A0A934NGS2"/>
<reference evidence="2 3" key="1">
    <citation type="submission" date="2020-10" db="EMBL/GenBank/DDBJ databases">
        <title>Ca. Dormibacterota MAGs.</title>
        <authorList>
            <person name="Montgomery K."/>
        </authorList>
    </citation>
    <scope>NUCLEOTIDE SEQUENCE [LARGE SCALE GENOMIC DNA]</scope>
    <source>
        <strain evidence="2">Mitchell_Peninsula_5</strain>
    </source>
</reference>
<accession>A0A934NGS2</accession>
<evidence type="ECO:0000313" key="3">
    <source>
        <dbReference type="Proteomes" id="UP000614410"/>
    </source>
</evidence>
<dbReference type="EMBL" id="JAEKNN010000062">
    <property type="protein sequence ID" value="MBJ7610400.1"/>
    <property type="molecule type" value="Genomic_DNA"/>
</dbReference>